<evidence type="ECO:0000313" key="1">
    <source>
        <dbReference type="EnsemblMetazoa" id="CJA06666.1"/>
    </source>
</evidence>
<dbReference type="EnsemblMetazoa" id="CJA06666.1">
    <property type="protein sequence ID" value="CJA06666.1"/>
    <property type="gene ID" value="WBGene00125870"/>
</dbReference>
<sequence length="163" mass="18291">MLTSSDKLFSAVKIDYKRIELLRKASIDKSIKITPALLTILDDCENIDKLFATPSTSTTVADYFGLSRRVPKRRFEEEFLTSEESCKKCGCRMLRSVDTGRPDGKMVLECMRANCLASVNLTELPVGTVVGTEANTQKEVFECYAGRDIFVNVPGQEKNARMY</sequence>
<proteinExistence type="predicted"/>
<reference evidence="1" key="2">
    <citation type="submission" date="2022-06" db="UniProtKB">
        <authorList>
            <consortium name="EnsemblMetazoa"/>
        </authorList>
    </citation>
    <scope>IDENTIFICATION</scope>
    <source>
        <strain evidence="1">DF5081</strain>
    </source>
</reference>
<reference evidence="2" key="1">
    <citation type="submission" date="2010-08" db="EMBL/GenBank/DDBJ databases">
        <authorList>
            <consortium name="Caenorhabditis japonica Sequencing Consortium"/>
            <person name="Wilson R.K."/>
        </authorList>
    </citation>
    <scope>NUCLEOTIDE SEQUENCE [LARGE SCALE GENOMIC DNA]</scope>
    <source>
        <strain evidence="2">DF5081</strain>
    </source>
</reference>
<protein>
    <submittedName>
        <fullName evidence="1">Uncharacterized protein</fullName>
    </submittedName>
</protein>
<dbReference type="AlphaFoldDB" id="A0A8R1HN20"/>
<name>A0A8R1HN20_CAEJA</name>
<evidence type="ECO:0000313" key="2">
    <source>
        <dbReference type="Proteomes" id="UP000005237"/>
    </source>
</evidence>
<accession>A0A8R1HN20</accession>
<organism evidence="1 2">
    <name type="scientific">Caenorhabditis japonica</name>
    <dbReference type="NCBI Taxonomy" id="281687"/>
    <lineage>
        <taxon>Eukaryota</taxon>
        <taxon>Metazoa</taxon>
        <taxon>Ecdysozoa</taxon>
        <taxon>Nematoda</taxon>
        <taxon>Chromadorea</taxon>
        <taxon>Rhabditida</taxon>
        <taxon>Rhabditina</taxon>
        <taxon>Rhabditomorpha</taxon>
        <taxon>Rhabditoidea</taxon>
        <taxon>Rhabditidae</taxon>
        <taxon>Peloderinae</taxon>
        <taxon>Caenorhabditis</taxon>
    </lineage>
</organism>
<dbReference type="Proteomes" id="UP000005237">
    <property type="component" value="Unassembled WGS sequence"/>
</dbReference>
<keyword evidence="2" id="KW-1185">Reference proteome</keyword>